<proteinExistence type="predicted"/>
<organism evidence="1 2">
    <name type="scientific">Temnothorax longispinosus</name>
    <dbReference type="NCBI Taxonomy" id="300112"/>
    <lineage>
        <taxon>Eukaryota</taxon>
        <taxon>Metazoa</taxon>
        <taxon>Ecdysozoa</taxon>
        <taxon>Arthropoda</taxon>
        <taxon>Hexapoda</taxon>
        <taxon>Insecta</taxon>
        <taxon>Pterygota</taxon>
        <taxon>Neoptera</taxon>
        <taxon>Endopterygota</taxon>
        <taxon>Hymenoptera</taxon>
        <taxon>Apocrita</taxon>
        <taxon>Aculeata</taxon>
        <taxon>Formicoidea</taxon>
        <taxon>Formicidae</taxon>
        <taxon>Myrmicinae</taxon>
        <taxon>Temnothorax</taxon>
    </lineage>
</organism>
<name>A0A4S2KUZ5_9HYME</name>
<sequence length="138" mass="15534">MGTTNYFHGLSSGFSTVQPSFNFVLCRAPRSLLNAAASLPQCNKYRRTIPEIMRASATSNLVMTLPTLIYSWYRAFDHTRETQPTHLQTMAKTPRFRVGQVLVTHTFEAPCKGGTSAIAIPRNFRNKMTPEPNLTPRE</sequence>
<gene>
    <name evidence="1" type="ORF">DBV15_01819</name>
</gene>
<keyword evidence="2" id="KW-1185">Reference proteome</keyword>
<dbReference type="Proteomes" id="UP000310200">
    <property type="component" value="Unassembled WGS sequence"/>
</dbReference>
<evidence type="ECO:0000313" key="2">
    <source>
        <dbReference type="Proteomes" id="UP000310200"/>
    </source>
</evidence>
<protein>
    <submittedName>
        <fullName evidence="1">Uncharacterized protein</fullName>
    </submittedName>
</protein>
<evidence type="ECO:0000313" key="1">
    <source>
        <dbReference type="EMBL" id="TGZ53855.1"/>
    </source>
</evidence>
<comment type="caution">
    <text evidence="1">The sequence shown here is derived from an EMBL/GenBank/DDBJ whole genome shotgun (WGS) entry which is preliminary data.</text>
</comment>
<accession>A0A4S2KUZ5</accession>
<reference evidence="1 2" key="1">
    <citation type="journal article" date="2019" name="Philos. Trans. R. Soc. Lond., B, Biol. Sci.">
        <title>Ant behaviour and brain gene expression of defending hosts depend on the ecological success of the intruding social parasite.</title>
        <authorList>
            <person name="Kaur R."/>
            <person name="Stoldt M."/>
            <person name="Jongepier E."/>
            <person name="Feldmeyer B."/>
            <person name="Menzel F."/>
            <person name="Bornberg-Bauer E."/>
            <person name="Foitzik S."/>
        </authorList>
    </citation>
    <scope>NUCLEOTIDE SEQUENCE [LARGE SCALE GENOMIC DNA]</scope>
    <source>
        <tissue evidence="1">Whole body</tissue>
    </source>
</reference>
<dbReference type="AlphaFoldDB" id="A0A4S2KUZ5"/>
<dbReference type="EMBL" id="QBLH01000889">
    <property type="protein sequence ID" value="TGZ53855.1"/>
    <property type="molecule type" value="Genomic_DNA"/>
</dbReference>